<evidence type="ECO:0000256" key="1">
    <source>
        <dbReference type="ARBA" id="ARBA00022729"/>
    </source>
</evidence>
<gene>
    <name evidence="4" type="ORF">NCTC7915_01947</name>
</gene>
<reference evidence="4 5" key="1">
    <citation type="submission" date="2018-06" db="EMBL/GenBank/DDBJ databases">
        <authorList>
            <consortium name="Pathogen Informatics"/>
            <person name="Doyle S."/>
        </authorList>
    </citation>
    <scope>NUCLEOTIDE SEQUENCE [LARGE SCALE GENOMIC DNA]</scope>
    <source>
        <strain evidence="4 5">NCTC7915</strain>
    </source>
</reference>
<accession>A0AA46H167</accession>
<comment type="caution">
    <text evidence="4">The sequence shown here is derived from an EMBL/GenBank/DDBJ whole genome shotgun (WGS) entry which is preliminary data.</text>
</comment>
<evidence type="ECO:0000313" key="4">
    <source>
        <dbReference type="EMBL" id="STD13558.1"/>
    </source>
</evidence>
<dbReference type="InterPro" id="IPR029050">
    <property type="entry name" value="Immunoprotect_excell_Ig-like"/>
</dbReference>
<evidence type="ECO:0008006" key="6">
    <source>
        <dbReference type="Google" id="ProtNLM"/>
    </source>
</evidence>
<feature type="compositionally biased region" description="Pro residues" evidence="2">
    <location>
        <begin position="240"/>
        <end position="250"/>
    </location>
</feature>
<feature type="compositionally biased region" description="Polar residues" evidence="2">
    <location>
        <begin position="254"/>
        <end position="264"/>
    </location>
</feature>
<feature type="compositionally biased region" description="Pro residues" evidence="2">
    <location>
        <begin position="185"/>
        <end position="206"/>
    </location>
</feature>
<evidence type="ECO:0000313" key="5">
    <source>
        <dbReference type="Proteomes" id="UP000254118"/>
    </source>
</evidence>
<dbReference type="PROSITE" id="PS51257">
    <property type="entry name" value="PROKAR_LIPOPROTEIN"/>
    <property type="match status" value="1"/>
</dbReference>
<protein>
    <recommendedName>
        <fullName evidence="6">DUF4352 domain-containing protein</fullName>
    </recommendedName>
</protein>
<keyword evidence="1 3" id="KW-0732">Signal</keyword>
<feature type="region of interest" description="Disordered" evidence="2">
    <location>
        <begin position="167"/>
        <end position="264"/>
    </location>
</feature>
<sequence>MGRMRSRALCSGAAALVLIFSATACAGIAPARPQTAASPPPANNADKAPVGEPTKNTPAAFGQKATWNGIDVTLSQPAAFTPSGMASYPKGSKQFVSVDYTLTNTSDKPLETMYFRTATDPNGETGTVADSANGIGSPTTAIEPGQSLSWKEAYPMNETLKLKLTWQPPGVQPHSETLNLDKYPGPKPAATPAPPAPPAPGKPPAAVPGKAPEPGKAPDAPAAPKAPNAGADKITNPIKKQPPAPGPAPVPIQATASANTAPKG</sequence>
<evidence type="ECO:0000256" key="2">
    <source>
        <dbReference type="SAM" id="MobiDB-lite"/>
    </source>
</evidence>
<evidence type="ECO:0000256" key="3">
    <source>
        <dbReference type="SAM" id="SignalP"/>
    </source>
</evidence>
<feature type="signal peptide" evidence="3">
    <location>
        <begin position="1"/>
        <end position="26"/>
    </location>
</feature>
<dbReference type="Proteomes" id="UP000254118">
    <property type="component" value="Unassembled WGS sequence"/>
</dbReference>
<proteinExistence type="predicted"/>
<name>A0AA46H167_9MICO</name>
<feature type="region of interest" description="Disordered" evidence="2">
    <location>
        <begin position="31"/>
        <end position="61"/>
    </location>
</feature>
<dbReference type="Gene3D" id="2.60.40.1240">
    <property type="match status" value="1"/>
</dbReference>
<dbReference type="EMBL" id="UFYA01000001">
    <property type="protein sequence ID" value="STD13558.1"/>
    <property type="molecule type" value="Genomic_DNA"/>
</dbReference>
<organism evidence="4 5">
    <name type="scientific">Dermatophilus congolensis</name>
    <dbReference type="NCBI Taxonomy" id="1863"/>
    <lineage>
        <taxon>Bacteria</taxon>
        <taxon>Bacillati</taxon>
        <taxon>Actinomycetota</taxon>
        <taxon>Actinomycetes</taxon>
        <taxon>Micrococcales</taxon>
        <taxon>Dermatophilaceae</taxon>
        <taxon>Dermatophilus</taxon>
    </lineage>
</organism>
<feature type="chain" id="PRO_5041254092" description="DUF4352 domain-containing protein" evidence="3">
    <location>
        <begin position="27"/>
        <end position="264"/>
    </location>
</feature>
<dbReference type="AlphaFoldDB" id="A0AA46H167"/>
<feature type="compositionally biased region" description="Low complexity" evidence="2">
    <location>
        <begin position="207"/>
        <end position="239"/>
    </location>
</feature>